<evidence type="ECO:0000313" key="7">
    <source>
        <dbReference type="Proteomes" id="UP001652503"/>
    </source>
</evidence>
<dbReference type="InterPro" id="IPR036909">
    <property type="entry name" value="Cyt_c-like_dom_sf"/>
</dbReference>
<dbReference type="Proteomes" id="UP001652503">
    <property type="component" value="Unassembled WGS sequence"/>
</dbReference>
<evidence type="ECO:0000256" key="4">
    <source>
        <dbReference type="PROSITE-ProRule" id="PRU00433"/>
    </source>
</evidence>
<evidence type="ECO:0000313" key="6">
    <source>
        <dbReference type="EMBL" id="MCV2866555.1"/>
    </source>
</evidence>
<dbReference type="PROSITE" id="PS51007">
    <property type="entry name" value="CYTC"/>
    <property type="match status" value="1"/>
</dbReference>
<comment type="caution">
    <text evidence="6">The sequence shown here is derived from an EMBL/GenBank/DDBJ whole genome shotgun (WGS) entry which is preliminary data.</text>
</comment>
<protein>
    <submittedName>
        <fullName evidence="6">Cytochrome c</fullName>
    </submittedName>
</protein>
<sequence>MWLLTPRAQEPQAGTAQVTVVVPPLTAEETAGQDLFNANCAACHGPNGIGTDKGPPFLSRIYEPKHHGDMAFVIAAHQGVRAHHWQFGNMPPVQGVTDQDVLKIVTYIRALQRANGIQ</sequence>
<evidence type="ECO:0000256" key="2">
    <source>
        <dbReference type="ARBA" id="ARBA00022723"/>
    </source>
</evidence>
<dbReference type="Pfam" id="PF00034">
    <property type="entry name" value="Cytochrom_C"/>
    <property type="match status" value="1"/>
</dbReference>
<organism evidence="6 7">
    <name type="scientific">Albidovulum sediminicola</name>
    <dbReference type="NCBI Taxonomy" id="2984331"/>
    <lineage>
        <taxon>Bacteria</taxon>
        <taxon>Pseudomonadati</taxon>
        <taxon>Pseudomonadota</taxon>
        <taxon>Alphaproteobacteria</taxon>
        <taxon>Rhodobacterales</taxon>
        <taxon>Paracoccaceae</taxon>
        <taxon>Albidovulum</taxon>
    </lineage>
</organism>
<keyword evidence="3 4" id="KW-0408">Iron</keyword>
<proteinExistence type="predicted"/>
<name>A0ABT2Z658_9RHOB</name>
<keyword evidence="7" id="KW-1185">Reference proteome</keyword>
<evidence type="ECO:0000259" key="5">
    <source>
        <dbReference type="PROSITE" id="PS51007"/>
    </source>
</evidence>
<reference evidence="6 7" key="1">
    <citation type="submission" date="2022-10" db="EMBL/GenBank/DDBJ databases">
        <title>Defluviimonas sp. nov., isolated from ocean surface water.</title>
        <authorList>
            <person name="He W."/>
            <person name="Wang L."/>
            <person name="Zhang D.-F."/>
        </authorList>
    </citation>
    <scope>NUCLEOTIDE SEQUENCE [LARGE SCALE GENOMIC DNA]</scope>
    <source>
        <strain evidence="6 7">WL0075</strain>
    </source>
</reference>
<evidence type="ECO:0000256" key="3">
    <source>
        <dbReference type="ARBA" id="ARBA00023004"/>
    </source>
</evidence>
<dbReference type="EMBL" id="JAOWLA010000020">
    <property type="protein sequence ID" value="MCV2866555.1"/>
    <property type="molecule type" value="Genomic_DNA"/>
</dbReference>
<keyword evidence="1 4" id="KW-0349">Heme</keyword>
<dbReference type="SUPFAM" id="SSF46626">
    <property type="entry name" value="Cytochrome c"/>
    <property type="match status" value="1"/>
</dbReference>
<dbReference type="Gene3D" id="1.10.760.10">
    <property type="entry name" value="Cytochrome c-like domain"/>
    <property type="match status" value="1"/>
</dbReference>
<keyword evidence="2 4" id="KW-0479">Metal-binding</keyword>
<dbReference type="InterPro" id="IPR009056">
    <property type="entry name" value="Cyt_c-like_dom"/>
</dbReference>
<accession>A0ABT2Z658</accession>
<evidence type="ECO:0000256" key="1">
    <source>
        <dbReference type="ARBA" id="ARBA00022617"/>
    </source>
</evidence>
<feature type="domain" description="Cytochrome c" evidence="5">
    <location>
        <begin position="27"/>
        <end position="112"/>
    </location>
</feature>
<gene>
    <name evidence="6" type="ORF">OE647_17715</name>
</gene>